<evidence type="ECO:0000313" key="16">
    <source>
        <dbReference type="Proteomes" id="UP000663699"/>
    </source>
</evidence>
<feature type="binding site" evidence="12">
    <location>
        <position position="55"/>
    </location>
    <ligand>
        <name>ATP</name>
        <dbReference type="ChEBI" id="CHEBI:30616"/>
    </ligand>
</feature>
<dbReference type="InterPro" id="IPR017441">
    <property type="entry name" value="Protein_kinase_ATP_BS"/>
</dbReference>
<evidence type="ECO:0000259" key="14">
    <source>
        <dbReference type="PROSITE" id="PS50011"/>
    </source>
</evidence>
<dbReference type="CDD" id="cd14081">
    <property type="entry name" value="STKc_BRSK1_2"/>
    <property type="match status" value="1"/>
</dbReference>
<comment type="catalytic activity">
    <reaction evidence="10">
        <text>L-threonyl-[protein] + ATP = O-phospho-L-threonyl-[protein] + ADP + H(+)</text>
        <dbReference type="Rhea" id="RHEA:46608"/>
        <dbReference type="Rhea" id="RHEA-COMP:11060"/>
        <dbReference type="Rhea" id="RHEA-COMP:11605"/>
        <dbReference type="ChEBI" id="CHEBI:15378"/>
        <dbReference type="ChEBI" id="CHEBI:30013"/>
        <dbReference type="ChEBI" id="CHEBI:30616"/>
        <dbReference type="ChEBI" id="CHEBI:61977"/>
        <dbReference type="ChEBI" id="CHEBI:456216"/>
        <dbReference type="EC" id="2.7.11.1"/>
    </reaction>
</comment>
<evidence type="ECO:0000256" key="1">
    <source>
        <dbReference type="ARBA" id="ARBA00004266"/>
    </source>
</evidence>
<keyword evidence="16" id="KW-1185">Reference proteome</keyword>
<dbReference type="EC" id="2.7.11.1" evidence="3"/>
<evidence type="ECO:0000256" key="9">
    <source>
        <dbReference type="ARBA" id="ARBA00022840"/>
    </source>
</evidence>
<comment type="subcellular location">
    <subcellularLocation>
        <location evidence="1">Bud neck</location>
    </subcellularLocation>
</comment>
<dbReference type="Pfam" id="PF00069">
    <property type="entry name" value="Pkinase"/>
    <property type="match status" value="1"/>
</dbReference>
<dbReference type="FunFam" id="1.10.510.10:FF:000394">
    <property type="entry name" value="Serine/threonine-protein kinase HSL1"/>
    <property type="match status" value="1"/>
</dbReference>
<accession>A0A899G693</accession>
<evidence type="ECO:0000256" key="5">
    <source>
        <dbReference type="ARBA" id="ARBA00022553"/>
    </source>
</evidence>
<keyword evidence="7 12" id="KW-0547">Nucleotide-binding</keyword>
<keyword evidence="4" id="KW-0723">Serine/threonine-protein kinase</keyword>
<dbReference type="Pfam" id="PF16797">
    <property type="entry name" value="Fungal_KA1"/>
    <property type="match status" value="1"/>
</dbReference>
<dbReference type="PROSITE" id="PS00108">
    <property type="entry name" value="PROTEIN_KINASE_ST"/>
    <property type="match status" value="1"/>
</dbReference>
<dbReference type="SUPFAM" id="SSF56112">
    <property type="entry name" value="Protein kinase-like (PK-like)"/>
    <property type="match status" value="1"/>
</dbReference>
<organism evidence="15 16">
    <name type="scientific">Pneumocystis wakefieldiae</name>
    <dbReference type="NCBI Taxonomy" id="38082"/>
    <lineage>
        <taxon>Eukaryota</taxon>
        <taxon>Fungi</taxon>
        <taxon>Dikarya</taxon>
        <taxon>Ascomycota</taxon>
        <taxon>Taphrinomycotina</taxon>
        <taxon>Pneumocystomycetes</taxon>
        <taxon>Pneumocystaceae</taxon>
        <taxon>Pneumocystis</taxon>
    </lineage>
</organism>
<dbReference type="EMBL" id="CP054532">
    <property type="protein sequence ID" value="QSL64097.1"/>
    <property type="molecule type" value="Genomic_DNA"/>
</dbReference>
<reference evidence="15" key="1">
    <citation type="submission" date="2020-06" db="EMBL/GenBank/DDBJ databases">
        <title>Genomes of multiple members of Pneumocystis genus reveal paths to human pathogen Pneumocystis jirovecii.</title>
        <authorList>
            <person name="Cisse O.H."/>
            <person name="Ma L."/>
            <person name="Dekker J."/>
            <person name="Khil P."/>
            <person name="Jo J."/>
            <person name="Brenchley J."/>
            <person name="Blair R."/>
            <person name="Pahar B."/>
            <person name="Chabe M."/>
            <person name="Van Rompay K.A."/>
            <person name="Keesler R."/>
            <person name="Sukura A."/>
            <person name="Hirsch V."/>
            <person name="Kutty G."/>
            <person name="Liu Y."/>
            <person name="Peng L."/>
            <person name="Chen J."/>
            <person name="Song J."/>
            <person name="Weissenbacher-Lang C."/>
            <person name="Xu J."/>
            <person name="Upham N.S."/>
            <person name="Stajich J.E."/>
            <person name="Cuomo C.A."/>
            <person name="Cushion M.T."/>
            <person name="Kovacs J.A."/>
        </authorList>
    </citation>
    <scope>NUCLEOTIDE SEQUENCE</scope>
    <source>
        <strain evidence="15">2A</strain>
    </source>
</reference>
<dbReference type="InterPro" id="IPR031850">
    <property type="entry name" value="Fungal_KA1_dom"/>
</dbReference>
<dbReference type="PROSITE" id="PS50011">
    <property type="entry name" value="PROTEIN_KINASE_DOM"/>
    <property type="match status" value="1"/>
</dbReference>
<name>A0A899G693_9ASCO</name>
<feature type="region of interest" description="Disordered" evidence="13">
    <location>
        <begin position="1"/>
        <end position="20"/>
    </location>
</feature>
<protein>
    <recommendedName>
        <fullName evidence="3">non-specific serine/threonine protein kinase</fullName>
        <ecNumber evidence="3">2.7.11.1</ecNumber>
    </recommendedName>
</protein>
<proteinExistence type="inferred from homology"/>
<dbReference type="InterPro" id="IPR043024">
    <property type="entry name" value="KA1_sf_fungal"/>
</dbReference>
<evidence type="ECO:0000256" key="3">
    <source>
        <dbReference type="ARBA" id="ARBA00012513"/>
    </source>
</evidence>
<comment type="catalytic activity">
    <reaction evidence="11">
        <text>L-seryl-[protein] + ATP = O-phospho-L-seryl-[protein] + ADP + H(+)</text>
        <dbReference type="Rhea" id="RHEA:17989"/>
        <dbReference type="Rhea" id="RHEA-COMP:9863"/>
        <dbReference type="Rhea" id="RHEA-COMP:11604"/>
        <dbReference type="ChEBI" id="CHEBI:15378"/>
        <dbReference type="ChEBI" id="CHEBI:29999"/>
        <dbReference type="ChEBI" id="CHEBI:30616"/>
        <dbReference type="ChEBI" id="CHEBI:83421"/>
        <dbReference type="ChEBI" id="CHEBI:456216"/>
        <dbReference type="EC" id="2.7.11.1"/>
    </reaction>
</comment>
<keyword evidence="5" id="KW-0597">Phosphoprotein</keyword>
<evidence type="ECO:0000256" key="11">
    <source>
        <dbReference type="ARBA" id="ARBA00048679"/>
    </source>
</evidence>
<dbReference type="Proteomes" id="UP000663699">
    <property type="component" value="Chromosome 1"/>
</dbReference>
<dbReference type="PANTHER" id="PTHR24346:SF110">
    <property type="entry name" value="NON-SPECIFIC SERINE_THREONINE PROTEIN KINASE"/>
    <property type="match status" value="1"/>
</dbReference>
<dbReference type="InterPro" id="IPR000719">
    <property type="entry name" value="Prot_kinase_dom"/>
</dbReference>
<comment type="similarity">
    <text evidence="2">Belongs to the protein kinase superfamily. CAMK Ser/Thr protein kinase family. NIM1 subfamily.</text>
</comment>
<evidence type="ECO:0000313" key="15">
    <source>
        <dbReference type="EMBL" id="QSL64097.1"/>
    </source>
</evidence>
<dbReference type="InterPro" id="IPR008271">
    <property type="entry name" value="Ser/Thr_kinase_AS"/>
</dbReference>
<keyword evidence="6" id="KW-0808">Transferase</keyword>
<evidence type="ECO:0000256" key="10">
    <source>
        <dbReference type="ARBA" id="ARBA00047899"/>
    </source>
</evidence>
<gene>
    <name evidence="15" type="ORF">MERGE_000252</name>
</gene>
<feature type="domain" description="Protein kinase" evidence="14">
    <location>
        <begin position="26"/>
        <end position="288"/>
    </location>
</feature>
<dbReference type="PANTHER" id="PTHR24346">
    <property type="entry name" value="MAP/MICROTUBULE AFFINITY-REGULATING KINASE"/>
    <property type="match status" value="1"/>
</dbReference>
<dbReference type="PROSITE" id="PS00107">
    <property type="entry name" value="PROTEIN_KINASE_ATP"/>
    <property type="match status" value="1"/>
</dbReference>
<keyword evidence="8" id="KW-0418">Kinase</keyword>
<dbReference type="GO" id="GO:0005935">
    <property type="term" value="C:cellular bud neck"/>
    <property type="evidence" value="ECO:0007669"/>
    <property type="project" value="UniProtKB-SubCell"/>
</dbReference>
<dbReference type="GO" id="GO:0005524">
    <property type="term" value="F:ATP binding"/>
    <property type="evidence" value="ECO:0007669"/>
    <property type="project" value="UniProtKB-UniRule"/>
</dbReference>
<evidence type="ECO:0000256" key="6">
    <source>
        <dbReference type="ARBA" id="ARBA00022679"/>
    </source>
</evidence>
<dbReference type="GO" id="GO:0005940">
    <property type="term" value="C:septin ring"/>
    <property type="evidence" value="ECO:0007669"/>
    <property type="project" value="UniProtKB-ARBA"/>
</dbReference>
<evidence type="ECO:0000256" key="2">
    <source>
        <dbReference type="ARBA" id="ARBA00010791"/>
    </source>
</evidence>
<feature type="compositionally biased region" description="Basic and acidic residues" evidence="13">
    <location>
        <begin position="542"/>
        <end position="552"/>
    </location>
</feature>
<dbReference type="SMART" id="SM00220">
    <property type="entry name" value="S_TKc"/>
    <property type="match status" value="1"/>
</dbReference>
<feature type="region of interest" description="Disordered" evidence="13">
    <location>
        <begin position="541"/>
        <end position="567"/>
    </location>
</feature>
<evidence type="ECO:0000256" key="7">
    <source>
        <dbReference type="ARBA" id="ARBA00022741"/>
    </source>
</evidence>
<evidence type="ECO:0000256" key="13">
    <source>
        <dbReference type="SAM" id="MobiDB-lite"/>
    </source>
</evidence>
<dbReference type="GO" id="GO:0004674">
    <property type="term" value="F:protein serine/threonine kinase activity"/>
    <property type="evidence" value="ECO:0007669"/>
    <property type="project" value="UniProtKB-KW"/>
</dbReference>
<dbReference type="InterPro" id="IPR011009">
    <property type="entry name" value="Kinase-like_dom_sf"/>
</dbReference>
<dbReference type="GO" id="GO:0035556">
    <property type="term" value="P:intracellular signal transduction"/>
    <property type="evidence" value="ECO:0007669"/>
    <property type="project" value="TreeGrafter"/>
</dbReference>
<dbReference type="Gene3D" id="1.10.510.10">
    <property type="entry name" value="Transferase(Phosphotransferase) domain 1"/>
    <property type="match status" value="1"/>
</dbReference>
<evidence type="ECO:0000256" key="12">
    <source>
        <dbReference type="PROSITE-ProRule" id="PRU10141"/>
    </source>
</evidence>
<sequence>MSHGKGLEAKKSEVKDKERRTHIGPWRLGKTLGRGSTGRVRLAKHSITGQLAAVKIVPKTACLERSKAGKGTGKSNVVHGIEREIVIMKLIDHPNVMRLYDVWENRHELFLILEYIEGGELFDYLVRKGKLDESEAAGYFRQIIAGVDYCHRFNICHRDLKPENLLLDKHRNIKIADFGMAALQPLDRMLETSCGSPHYASPEIVAGKIYHGAPSDIWSCGIILFALLTGYLPFDDENVRHLLLKVKAGHFVMPSRISPEGKDLIRRMLDVNPHTRIKMPDILNHSFLLKYRHLNGFQDIPKSPTPDELRYPVRKRSEIDVEILKNLRILWRDVSKEVIISKLLSKEQNPEKTFYYLLLKYREDRMYYYKNYLDSVDSRKSSLSYISKLPLYDQKSLLLYKHLKRSSSQYSKSSVSSSKKNIHKGSNIVVNMSHKRGVDFTYAKKKKNSVCFEYKNTSIQTSSDGSDPNSLFEEFAAECDTAFNPSVISNIDLKNGSSYVPKIPTSKKDFQLFHIHPSSVISKEFGNNKMALKIYEENPESTDLKKNHKSDDLNSSEDTGHIKYSAKNQPKLRVSSLPEFITGKYKLFDERRTVSAPTDSGDITRNKNKKSVFSLEKRGPGISSIRMVYPIAIFRKISRNKGHNENKISNQKNVNSEIQQSFFAKVLNIKPSVKILKTILPFEHLYQEIANTLKRWEHLGIGITNVREDIQSYIVYANISNPNAMKLKAIKFHAQVLKEGNGSIVRFFLEKGINSSFQQLVKEFELILENKHVLDFSDCVFK</sequence>
<dbReference type="Gene3D" id="3.30.310.220">
    <property type="entry name" value="Fungal kinase associated-1 domain"/>
    <property type="match status" value="1"/>
</dbReference>
<keyword evidence="9 12" id="KW-0067">ATP-binding</keyword>
<evidence type="ECO:0000256" key="4">
    <source>
        <dbReference type="ARBA" id="ARBA00022527"/>
    </source>
</evidence>
<dbReference type="OrthoDB" id="504170at2759"/>
<dbReference type="AlphaFoldDB" id="A0A899G693"/>
<evidence type="ECO:0000256" key="8">
    <source>
        <dbReference type="ARBA" id="ARBA00022777"/>
    </source>
</evidence>